<evidence type="ECO:0000256" key="5">
    <source>
        <dbReference type="ARBA" id="ARBA00022824"/>
    </source>
</evidence>
<dbReference type="OrthoDB" id="6510177at2759"/>
<feature type="domain" description="SSD" evidence="10">
    <location>
        <begin position="278"/>
        <end position="436"/>
    </location>
</feature>
<keyword evidence="5" id="KW-0256">Endoplasmic reticulum</keyword>
<dbReference type="GO" id="GO:0032936">
    <property type="term" value="C:SREBP-SCAP complex"/>
    <property type="evidence" value="ECO:0007669"/>
    <property type="project" value="TreeGrafter"/>
</dbReference>
<dbReference type="AlphaFoldDB" id="A0A139ARG2"/>
<feature type="region of interest" description="Disordered" evidence="8">
    <location>
        <begin position="153"/>
        <end position="187"/>
    </location>
</feature>
<keyword evidence="4" id="KW-0677">Repeat</keyword>
<dbReference type="SUPFAM" id="SSF82866">
    <property type="entry name" value="Multidrug efflux transporter AcrB transmembrane domain"/>
    <property type="match status" value="1"/>
</dbReference>
<dbReference type="GO" id="GO:0032934">
    <property type="term" value="F:sterol binding"/>
    <property type="evidence" value="ECO:0007669"/>
    <property type="project" value="InterPro"/>
</dbReference>
<keyword evidence="9" id="KW-1133">Transmembrane helix</keyword>
<evidence type="ECO:0000259" key="10">
    <source>
        <dbReference type="PROSITE" id="PS50156"/>
    </source>
</evidence>
<evidence type="ECO:0000256" key="7">
    <source>
        <dbReference type="ARBA" id="ARBA00023136"/>
    </source>
</evidence>
<dbReference type="InterPro" id="IPR000731">
    <property type="entry name" value="SSD"/>
</dbReference>
<dbReference type="GO" id="GO:0000139">
    <property type="term" value="C:Golgi membrane"/>
    <property type="evidence" value="ECO:0007669"/>
    <property type="project" value="UniProtKB-SubCell"/>
</dbReference>
<keyword evidence="3" id="KW-0853">WD repeat</keyword>
<evidence type="ECO:0000256" key="4">
    <source>
        <dbReference type="ARBA" id="ARBA00022737"/>
    </source>
</evidence>
<protein>
    <recommendedName>
        <fullName evidence="10">SSD domain-containing protein</fullName>
    </recommendedName>
</protein>
<feature type="transmembrane region" description="Helical" evidence="9">
    <location>
        <begin position="413"/>
        <end position="436"/>
    </location>
</feature>
<gene>
    <name evidence="11" type="ORF">M427DRAFT_474417</name>
</gene>
<dbReference type="Proteomes" id="UP000070544">
    <property type="component" value="Unassembled WGS sequence"/>
</dbReference>
<evidence type="ECO:0000256" key="2">
    <source>
        <dbReference type="ARBA" id="ARBA00004394"/>
    </source>
</evidence>
<dbReference type="EMBL" id="KQ965739">
    <property type="protein sequence ID" value="KXS19336.1"/>
    <property type="molecule type" value="Genomic_DNA"/>
</dbReference>
<accession>A0A139ARG2</accession>
<dbReference type="PANTHER" id="PTHR46378:SF1">
    <property type="entry name" value="STEROL REGULATORY ELEMENT-BINDING PROTEIN CLEAVAGE-ACTIVATING PROTEIN"/>
    <property type="match status" value="1"/>
</dbReference>
<feature type="transmembrane region" description="Helical" evidence="9">
    <location>
        <begin position="379"/>
        <end position="401"/>
    </location>
</feature>
<comment type="subcellular location">
    <subcellularLocation>
        <location evidence="1">Endoplasmic reticulum</location>
    </subcellularLocation>
    <subcellularLocation>
        <location evidence="2">Golgi apparatus membrane</location>
    </subcellularLocation>
</comment>
<feature type="transmembrane region" description="Helical" evidence="9">
    <location>
        <begin position="279"/>
        <end position="295"/>
    </location>
</feature>
<evidence type="ECO:0000256" key="8">
    <source>
        <dbReference type="SAM" id="MobiDB-lite"/>
    </source>
</evidence>
<keyword evidence="7 9" id="KW-0472">Membrane</keyword>
<feature type="transmembrane region" description="Helical" evidence="9">
    <location>
        <begin position="345"/>
        <end position="367"/>
    </location>
</feature>
<feature type="compositionally biased region" description="Low complexity" evidence="8">
    <location>
        <begin position="171"/>
        <end position="180"/>
    </location>
</feature>
<dbReference type="PROSITE" id="PS50156">
    <property type="entry name" value="SSD"/>
    <property type="match status" value="1"/>
</dbReference>
<evidence type="ECO:0000256" key="6">
    <source>
        <dbReference type="ARBA" id="ARBA00023034"/>
    </source>
</evidence>
<feature type="transmembrane region" description="Helical" evidence="9">
    <location>
        <begin position="307"/>
        <end position="333"/>
    </location>
</feature>
<reference evidence="11 12" key="1">
    <citation type="journal article" date="2015" name="Genome Biol. Evol.">
        <title>Phylogenomic analyses indicate that early fungi evolved digesting cell walls of algal ancestors of land plants.</title>
        <authorList>
            <person name="Chang Y."/>
            <person name="Wang S."/>
            <person name="Sekimoto S."/>
            <person name="Aerts A.L."/>
            <person name="Choi C."/>
            <person name="Clum A."/>
            <person name="LaButti K.M."/>
            <person name="Lindquist E.A."/>
            <person name="Yee Ngan C."/>
            <person name="Ohm R.A."/>
            <person name="Salamov A.A."/>
            <person name="Grigoriev I.V."/>
            <person name="Spatafora J.W."/>
            <person name="Berbee M.L."/>
        </authorList>
    </citation>
    <scope>NUCLEOTIDE SEQUENCE [LARGE SCALE GENOMIC DNA]</scope>
    <source>
        <strain evidence="11 12">JEL478</strain>
    </source>
</reference>
<dbReference type="STRING" id="1344416.A0A139ARG2"/>
<feature type="compositionally biased region" description="Basic and acidic residues" evidence="8">
    <location>
        <begin position="157"/>
        <end position="170"/>
    </location>
</feature>
<dbReference type="InterPro" id="IPR030225">
    <property type="entry name" value="SCAP"/>
</dbReference>
<sequence length="448" mass="49748">MHDRCFSRLFFKTASQCFTIPSPLLFLLLILLLSRRFLYISTLVFSPAPYVSRDGDSGMQFTSKLPPRLLQPFLDHLHSSGLQDLCYKRRPAHISELRDKGSLECLIWAQNVRSESQSGPDISGFERMMTSGTDEVELTNAVDKMRRSLWNSTLNDSHPRVDTDVERLTDSSDGQSQSSSTPAPRSLFPPTPSFLLFFFIDGHKFSNPSQFHSLISESLIALNSSSPNLRVVSSHPPMEFANYQSHTTNSERYRVDPLHVIRPPPYIIAAVGTRLSAEHFLILLSYILVFLYISLRVGKVDLVKSKFGLGFVAVLTVVLSLVMSVGLCGLLGIEFSMVPWEVFPFLIILVGVENMSTITSAVVNTSMDLPVKERVGRGLGIVGVNISVSLGVELAILVVGAATNIPAFQEFSLFAAVTILMDYFLQLTFFTTVLSIDIRRLEISTIGV</sequence>
<evidence type="ECO:0000256" key="1">
    <source>
        <dbReference type="ARBA" id="ARBA00004240"/>
    </source>
</evidence>
<organism evidence="11 12">
    <name type="scientific">Gonapodya prolifera (strain JEL478)</name>
    <name type="common">Monoblepharis prolifera</name>
    <dbReference type="NCBI Taxonomy" id="1344416"/>
    <lineage>
        <taxon>Eukaryota</taxon>
        <taxon>Fungi</taxon>
        <taxon>Fungi incertae sedis</taxon>
        <taxon>Chytridiomycota</taxon>
        <taxon>Chytridiomycota incertae sedis</taxon>
        <taxon>Monoblepharidomycetes</taxon>
        <taxon>Monoblepharidales</taxon>
        <taxon>Gonapodyaceae</taxon>
        <taxon>Gonapodya</taxon>
    </lineage>
</organism>
<keyword evidence="12" id="KW-1185">Reference proteome</keyword>
<keyword evidence="9" id="KW-0812">Transmembrane</keyword>
<dbReference type="GO" id="GO:0045540">
    <property type="term" value="P:regulation of cholesterol biosynthetic process"/>
    <property type="evidence" value="ECO:0007669"/>
    <property type="project" value="TreeGrafter"/>
</dbReference>
<evidence type="ECO:0000313" key="12">
    <source>
        <dbReference type="Proteomes" id="UP000070544"/>
    </source>
</evidence>
<dbReference type="Pfam" id="PF12349">
    <property type="entry name" value="Sterol-sensing"/>
    <property type="match status" value="1"/>
</dbReference>
<dbReference type="GO" id="GO:0032933">
    <property type="term" value="P:SREBP signaling pathway"/>
    <property type="evidence" value="ECO:0007669"/>
    <property type="project" value="InterPro"/>
</dbReference>
<dbReference type="PANTHER" id="PTHR46378">
    <property type="entry name" value="STEROL REGULATORY ELEMENT-BINDING PROTEIN CLEAVAGE-ACTIVATING PROTEIN"/>
    <property type="match status" value="1"/>
</dbReference>
<dbReference type="GO" id="GO:0005789">
    <property type="term" value="C:endoplasmic reticulum membrane"/>
    <property type="evidence" value="ECO:0007669"/>
    <property type="project" value="InterPro"/>
</dbReference>
<keyword evidence="6" id="KW-0333">Golgi apparatus</keyword>
<evidence type="ECO:0000256" key="3">
    <source>
        <dbReference type="ARBA" id="ARBA00022574"/>
    </source>
</evidence>
<dbReference type="InterPro" id="IPR053958">
    <property type="entry name" value="HMGCR/SNAP/NPC1-like_SSD"/>
</dbReference>
<evidence type="ECO:0000256" key="9">
    <source>
        <dbReference type="SAM" id="Phobius"/>
    </source>
</evidence>
<proteinExistence type="predicted"/>
<evidence type="ECO:0000313" key="11">
    <source>
        <dbReference type="EMBL" id="KXS19336.1"/>
    </source>
</evidence>
<dbReference type="Gene3D" id="1.20.1640.10">
    <property type="entry name" value="Multidrug efflux transporter AcrB transmembrane domain"/>
    <property type="match status" value="1"/>
</dbReference>
<name>A0A139ARG2_GONPJ</name>